<dbReference type="KEGG" id="maqu:Maq22A_2p41780"/>
<keyword evidence="6" id="KW-0016">Alginate biosynthesis</keyword>
<feature type="domain" description="AlgX/AlgJ SGNH hydrolase-like" evidence="8">
    <location>
        <begin position="41"/>
        <end position="302"/>
    </location>
</feature>
<dbReference type="Pfam" id="PF16822">
    <property type="entry name" value="ALGX"/>
    <property type="match status" value="1"/>
</dbReference>
<feature type="signal peptide" evidence="7">
    <location>
        <begin position="1"/>
        <end position="36"/>
    </location>
</feature>
<dbReference type="PATRIC" id="fig|270351.10.peg.7267"/>
<reference evidence="10" key="2">
    <citation type="submission" date="2015-01" db="EMBL/GenBank/DDBJ databases">
        <title>Complete genome sequence of Methylobacterium aquaticum strain 22A.</title>
        <authorList>
            <person name="Tani A."/>
            <person name="Ogura Y."/>
            <person name="Hayashi T."/>
        </authorList>
    </citation>
    <scope>NUCLEOTIDE SEQUENCE [LARGE SCALE GENOMIC DNA]</scope>
    <source>
        <strain evidence="10">MA-22A</strain>
        <plasmid evidence="10">Plasmid pMaq22A_2p DNA</plasmid>
    </source>
</reference>
<keyword evidence="5" id="KW-0574">Periplasm</keyword>
<dbReference type="GO" id="GO:0042121">
    <property type="term" value="P:alginic acid biosynthetic process"/>
    <property type="evidence" value="ECO:0007669"/>
    <property type="project" value="UniProtKB-UniPathway"/>
</dbReference>
<evidence type="ECO:0000256" key="3">
    <source>
        <dbReference type="ARBA" id="ARBA00022679"/>
    </source>
</evidence>
<sequence>MGSHRYPGSIDRRSFCVMGGSALLSLTPLAPMPASAAASEVVVGKDGWLFPAFDQVSRVDYTRVQQGAAFINDVVGVLKQAKIQTVICLTPAKSRILSEHLPDGVKFTPDTQRRYGVELEALRRNGTPVPDLLAAMSALRKAEPGTPLFFKADTHWTPQGAACAANAVADTIKAGSLLPPSSKPGPRLGPPRDMMQSKNDLALLLPSEERAKYPLQSYKLPQAVETGGGDLLAEEGADTVLVGNSYLHPSFGFSTALANRLNRPVWLVWKIHSFSPYWNLIDYLGSSAFAAQRPKVVVWVFHETDLTIPPNNSAIWGQTAMKPDAILTDLRKRVGA</sequence>
<geneLocation type="plasmid" evidence="10">
    <name>pMaq22A_2p DNA</name>
</geneLocation>
<evidence type="ECO:0000256" key="6">
    <source>
        <dbReference type="ARBA" id="ARBA00022841"/>
    </source>
</evidence>
<evidence type="ECO:0000256" key="4">
    <source>
        <dbReference type="ARBA" id="ARBA00022729"/>
    </source>
</evidence>
<comment type="subcellular location">
    <subcellularLocation>
        <location evidence="1">Periplasm</location>
    </subcellularLocation>
</comment>
<dbReference type="InterPro" id="IPR031811">
    <property type="entry name" value="ALGX/ALGJ_SGNH-like"/>
</dbReference>
<gene>
    <name evidence="9" type="ORF">Maq22A_2p41780</name>
</gene>
<evidence type="ECO:0000256" key="2">
    <source>
        <dbReference type="ARBA" id="ARBA00005182"/>
    </source>
</evidence>
<keyword evidence="4 7" id="KW-0732">Signal</keyword>
<keyword evidence="3" id="KW-0808">Transferase</keyword>
<dbReference type="EMBL" id="AP014706">
    <property type="protein sequence ID" value="BAQ50114.1"/>
    <property type="molecule type" value="Genomic_DNA"/>
</dbReference>
<dbReference type="OrthoDB" id="9760774at2"/>
<organism evidence="9 10">
    <name type="scientific">Methylobacterium aquaticum</name>
    <dbReference type="NCBI Taxonomy" id="270351"/>
    <lineage>
        <taxon>Bacteria</taxon>
        <taxon>Pseudomonadati</taxon>
        <taxon>Pseudomonadota</taxon>
        <taxon>Alphaproteobacteria</taxon>
        <taxon>Hyphomicrobiales</taxon>
        <taxon>Methylobacteriaceae</taxon>
        <taxon>Methylobacterium</taxon>
    </lineage>
</organism>
<evidence type="ECO:0000259" key="8">
    <source>
        <dbReference type="Pfam" id="PF16822"/>
    </source>
</evidence>
<evidence type="ECO:0000256" key="5">
    <source>
        <dbReference type="ARBA" id="ARBA00022764"/>
    </source>
</evidence>
<comment type="pathway">
    <text evidence="2">Glycan biosynthesis; alginate biosynthesis.</text>
</comment>
<dbReference type="AlphaFoldDB" id="A0A0C6FWY8"/>
<dbReference type="GO" id="GO:0042597">
    <property type="term" value="C:periplasmic space"/>
    <property type="evidence" value="ECO:0007669"/>
    <property type="project" value="UniProtKB-SubCell"/>
</dbReference>
<evidence type="ECO:0000313" key="9">
    <source>
        <dbReference type="EMBL" id="BAQ50114.1"/>
    </source>
</evidence>
<proteinExistence type="predicted"/>
<feature type="chain" id="PRO_5002197367" evidence="7">
    <location>
        <begin position="37"/>
        <end position="336"/>
    </location>
</feature>
<dbReference type="Proteomes" id="UP000061432">
    <property type="component" value="Plasmid pMaq22A_2p"/>
</dbReference>
<dbReference type="UniPathway" id="UPA00286"/>
<name>A0A0C6FWY8_9HYPH</name>
<reference evidence="9 10" key="1">
    <citation type="journal article" date="2015" name="Genome Announc.">
        <title>Complete Genome Sequence of Methylobacterium aquaticum Strain 22A, Isolated from Racomitrium japonicum Moss.</title>
        <authorList>
            <person name="Tani A."/>
            <person name="Ogura Y."/>
            <person name="Hayashi T."/>
            <person name="Kimbara K."/>
        </authorList>
    </citation>
    <scope>NUCLEOTIDE SEQUENCE [LARGE SCALE GENOMIC DNA]</scope>
    <source>
        <strain evidence="9 10">MA-22A</strain>
        <plasmid evidence="10">Plasmid pMaq22A_2p DNA</plasmid>
    </source>
</reference>
<keyword evidence="9" id="KW-0614">Plasmid</keyword>
<accession>A0A0C6FWY8</accession>
<dbReference type="RefSeq" id="WP_082743032.1">
    <property type="nucleotide sequence ID" value="NZ_AP014706.1"/>
</dbReference>
<protein>
    <submittedName>
        <fullName evidence="9">Alginate biosynthesis protein algJ</fullName>
    </submittedName>
</protein>
<dbReference type="GO" id="GO:0016740">
    <property type="term" value="F:transferase activity"/>
    <property type="evidence" value="ECO:0007669"/>
    <property type="project" value="UniProtKB-KW"/>
</dbReference>
<evidence type="ECO:0000313" key="10">
    <source>
        <dbReference type="Proteomes" id="UP000061432"/>
    </source>
</evidence>
<evidence type="ECO:0000256" key="7">
    <source>
        <dbReference type="SAM" id="SignalP"/>
    </source>
</evidence>
<evidence type="ECO:0000256" key="1">
    <source>
        <dbReference type="ARBA" id="ARBA00004418"/>
    </source>
</evidence>